<gene>
    <name evidence="2" type="ORF">FLJC2902T_01720</name>
</gene>
<feature type="compositionally biased region" description="Gly residues" evidence="1">
    <location>
        <begin position="59"/>
        <end position="68"/>
    </location>
</feature>
<evidence type="ECO:0000313" key="3">
    <source>
        <dbReference type="Proteomes" id="UP000018004"/>
    </source>
</evidence>
<dbReference type="OrthoDB" id="9996377at2"/>
<dbReference type="RefSeq" id="WP_023577879.1">
    <property type="nucleotide sequence ID" value="NZ_AVGG01000001.1"/>
</dbReference>
<keyword evidence="3" id="KW-1185">Reference proteome</keyword>
<evidence type="ECO:0000256" key="1">
    <source>
        <dbReference type="SAM" id="MobiDB-lite"/>
    </source>
</evidence>
<dbReference type="EMBL" id="AVGG01000001">
    <property type="protein sequence ID" value="ESU29699.1"/>
    <property type="molecule type" value="Genomic_DNA"/>
</dbReference>
<comment type="caution">
    <text evidence="2">The sequence shown here is derived from an EMBL/GenBank/DDBJ whole genome shotgun (WGS) entry which is preliminary data.</text>
</comment>
<dbReference type="eggNOG" id="ENOG5030ZD9">
    <property type="taxonomic scope" value="Bacteria"/>
</dbReference>
<sequence length="74" mass="7740">MKSKKFNLDNFASNELSRNQKITVLGKGDPTAILTPVDATIILTTTEVIVTTTTPLPGPGDGTGIGNGEGRKAR</sequence>
<dbReference type="PATRIC" id="fig|1341181.4.peg.167"/>
<evidence type="ECO:0000313" key="2">
    <source>
        <dbReference type="EMBL" id="ESU29699.1"/>
    </source>
</evidence>
<reference evidence="2 3" key="1">
    <citation type="submission" date="2013-08" db="EMBL/GenBank/DDBJ databases">
        <title>Flavobacterium limnosediminis JC2902 genome sequencing.</title>
        <authorList>
            <person name="Lee K."/>
            <person name="Yi H."/>
            <person name="Park S."/>
            <person name="Chun J."/>
        </authorList>
    </citation>
    <scope>NUCLEOTIDE SEQUENCE [LARGE SCALE GENOMIC DNA]</scope>
    <source>
        <strain evidence="2 3">JC2902</strain>
    </source>
</reference>
<proteinExistence type="predicted"/>
<dbReference type="AlphaFoldDB" id="V6STC5"/>
<protein>
    <submittedName>
        <fullName evidence="2">Uncharacterized protein</fullName>
    </submittedName>
</protein>
<organism evidence="2 3">
    <name type="scientific">Flavobacterium limnosediminis JC2902</name>
    <dbReference type="NCBI Taxonomy" id="1341181"/>
    <lineage>
        <taxon>Bacteria</taxon>
        <taxon>Pseudomonadati</taxon>
        <taxon>Bacteroidota</taxon>
        <taxon>Flavobacteriia</taxon>
        <taxon>Flavobacteriales</taxon>
        <taxon>Flavobacteriaceae</taxon>
        <taxon>Flavobacterium</taxon>
    </lineage>
</organism>
<dbReference type="Proteomes" id="UP000018004">
    <property type="component" value="Unassembled WGS sequence"/>
</dbReference>
<accession>V6STC5</accession>
<name>V6STC5_9FLAO</name>
<feature type="region of interest" description="Disordered" evidence="1">
    <location>
        <begin position="52"/>
        <end position="74"/>
    </location>
</feature>